<dbReference type="KEGG" id="pbro:HOP40_21790"/>
<accession>A0A6M6JJ28</accession>
<reference evidence="1 2" key="1">
    <citation type="submission" date="2020-05" db="EMBL/GenBank/DDBJ databases">
        <authorList>
            <person name="Mo P."/>
        </authorList>
    </citation>
    <scope>NUCLEOTIDE SEQUENCE [LARGE SCALE GENOMIC DNA]</scope>
    <source>
        <strain evidence="1 2">Gen01</strain>
    </source>
</reference>
<dbReference type="InterPro" id="IPR029032">
    <property type="entry name" value="AhpD-like"/>
</dbReference>
<dbReference type="EMBL" id="CP053564">
    <property type="protein sequence ID" value="QJY48104.1"/>
    <property type="molecule type" value="Genomic_DNA"/>
</dbReference>
<gene>
    <name evidence="1" type="ORF">HOP40_21790</name>
</gene>
<dbReference type="Proteomes" id="UP000505377">
    <property type="component" value="Chromosome"/>
</dbReference>
<evidence type="ECO:0000313" key="1">
    <source>
        <dbReference type="EMBL" id="QJY48104.1"/>
    </source>
</evidence>
<keyword evidence="2" id="KW-1185">Reference proteome</keyword>
<organism evidence="1 2">
    <name type="scientific">Pseudonocardia broussonetiae</name>
    <dbReference type="NCBI Taxonomy" id="2736640"/>
    <lineage>
        <taxon>Bacteria</taxon>
        <taxon>Bacillati</taxon>
        <taxon>Actinomycetota</taxon>
        <taxon>Actinomycetes</taxon>
        <taxon>Pseudonocardiales</taxon>
        <taxon>Pseudonocardiaceae</taxon>
        <taxon>Pseudonocardia</taxon>
    </lineage>
</organism>
<proteinExistence type="predicted"/>
<dbReference type="AlphaFoldDB" id="A0A6M6JJ28"/>
<evidence type="ECO:0000313" key="2">
    <source>
        <dbReference type="Proteomes" id="UP000505377"/>
    </source>
</evidence>
<dbReference type="Gene3D" id="1.20.1290.10">
    <property type="entry name" value="AhpD-like"/>
    <property type="match status" value="1"/>
</dbReference>
<dbReference type="RefSeq" id="WP_172161463.1">
    <property type="nucleotide sequence ID" value="NZ_CP053564.1"/>
</dbReference>
<protein>
    <submittedName>
        <fullName evidence="1">Carboxymuconolactone decarboxylase family protein</fullName>
    </submittedName>
</protein>
<name>A0A6M6JJ28_9PSEU</name>
<dbReference type="PANTHER" id="PTHR34846">
    <property type="entry name" value="4-CARBOXYMUCONOLACTONE DECARBOXYLASE FAMILY PROTEIN (AFU_ORTHOLOGUE AFUA_6G11590)"/>
    <property type="match status" value="1"/>
</dbReference>
<dbReference type="PANTHER" id="PTHR34846:SF11">
    <property type="entry name" value="4-CARBOXYMUCONOLACTONE DECARBOXYLASE FAMILY PROTEIN (AFU_ORTHOLOGUE AFUA_6G11590)"/>
    <property type="match status" value="1"/>
</dbReference>
<dbReference type="SUPFAM" id="SSF69118">
    <property type="entry name" value="AhpD-like"/>
    <property type="match status" value="1"/>
</dbReference>
<sequence length="196" mass="21731">MTERLTRLRPEDMSEEQAGIYACFTGGRRADPRSAFSLLHPDGGLVGPPDAWLRSPPLGRVLERIGWVLRFELALSDRSREIAILLHAFHRNSPFELYAHRRAGLASGLTDAEIEGLASRTAPEFRSAEERLVFLTTQAVLDRRDLDDAEYAAAVAELGERRLFELLTLLGYYDLVATQLAVFRVQPPPEAGSAAG</sequence>